<sequence>LEQMRLVNTLCWVKEYAVKNHSSKDLS</sequence>
<evidence type="ECO:0000313" key="1">
    <source>
        <dbReference type="EMBL" id="KKK79048.1"/>
    </source>
</evidence>
<reference evidence="1" key="1">
    <citation type="journal article" date="2015" name="Nature">
        <title>Complex archaea that bridge the gap between prokaryotes and eukaryotes.</title>
        <authorList>
            <person name="Spang A."/>
            <person name="Saw J.H."/>
            <person name="Jorgensen S.L."/>
            <person name="Zaremba-Niedzwiedzka K."/>
            <person name="Martijn J."/>
            <person name="Lind A.E."/>
            <person name="van Eijk R."/>
            <person name="Schleper C."/>
            <person name="Guy L."/>
            <person name="Ettema T.J."/>
        </authorList>
    </citation>
    <scope>NUCLEOTIDE SEQUENCE</scope>
</reference>
<feature type="non-terminal residue" evidence="1">
    <location>
        <position position="1"/>
    </location>
</feature>
<protein>
    <submittedName>
        <fullName evidence="1">Uncharacterized protein</fullName>
    </submittedName>
</protein>
<name>A0A0F8YCF5_9ZZZZ</name>
<gene>
    <name evidence="1" type="ORF">LCGC14_2837410</name>
</gene>
<comment type="caution">
    <text evidence="1">The sequence shown here is derived from an EMBL/GenBank/DDBJ whole genome shotgun (WGS) entry which is preliminary data.</text>
</comment>
<dbReference type="AlphaFoldDB" id="A0A0F8YCF5"/>
<accession>A0A0F8YCF5</accession>
<proteinExistence type="predicted"/>
<dbReference type="EMBL" id="LAZR01054206">
    <property type="protein sequence ID" value="KKK79048.1"/>
    <property type="molecule type" value="Genomic_DNA"/>
</dbReference>
<organism evidence="1">
    <name type="scientific">marine sediment metagenome</name>
    <dbReference type="NCBI Taxonomy" id="412755"/>
    <lineage>
        <taxon>unclassified sequences</taxon>
        <taxon>metagenomes</taxon>
        <taxon>ecological metagenomes</taxon>
    </lineage>
</organism>